<dbReference type="EMBL" id="JBHSNL010000001">
    <property type="protein sequence ID" value="MFC5543785.1"/>
    <property type="molecule type" value="Genomic_DNA"/>
</dbReference>
<keyword evidence="3" id="KW-1133">Transmembrane helix</keyword>
<gene>
    <name evidence="4" type="ORF">ACFPQA_01855</name>
</gene>
<feature type="transmembrane region" description="Helical" evidence="3">
    <location>
        <begin position="1001"/>
        <end position="1022"/>
    </location>
</feature>
<dbReference type="RefSeq" id="WP_248157777.1">
    <property type="nucleotide sequence ID" value="NZ_JAKZAJ010000003.1"/>
</dbReference>
<feature type="compositionally biased region" description="Pro residues" evidence="2">
    <location>
        <begin position="576"/>
        <end position="585"/>
    </location>
</feature>
<sequence length="1307" mass="145564">MEPSNRPACMWHDLIVEVHGEDHGSQQKLVVYENTDPEVAANENPRYPDDERRQAGLNGRASILHTWAWKDQPDSRLVLEIEAQGGPPIRLPILETAGETPWQGREGGQQHILLPVVPFDWIRGRDIGGQEPTWPALARSGYLYVFRDARLWRELCITWKEGELRFQDVRLDDYRDRNGHVTANRRIATGVALSDIWVPARLDNKDLALEVAFSESALPAARINRLQTDFSLRYHRCQQIGRIMPHSSPADGASFDVGPSNRPVFYLDTVAPQRPRQPAVEWQFERPWLFLENVDGTYPVKAYEMAKDLFRQYSAGERSGPLANYEKPEPGALALSIQEAVDEASKSQKPRLFSTDDWRAGLPTTDAVETLRRRGVCGLKIDDRLYEIRHQAHRIETARELLSLCCERARQNPQLDSAQLVNQLILPPRLQGERNPLHQYISALPEAGRERIDQILMNEERGLGREYLDRAQDELLLCLRRQPYQQVLGDLFCGDDFDYAAAFRFTGRLVSLVMETPVKQDPLHPRQGLPGSDSKGKQWLRRLCTEQEAISKSQGVVSLARMLWPQVDPADQHTPYKPPQSPPANPGDGVFRGHELARLETLNLPADLTDIQTLEGLQLASEIKAGGLTNLLFAGMAEGTKALNAAHNELHSAIRSALTALENEDSELKQLRADYRRLNRQQAELTRHYEQRAQAALKTSKEGYLAVLKESRNAHRQLERTREQAETRLGQAQQALNQRFLTRRLAMLSHPLEAIRQSMPNLLPGLRLMPLSDAIKQGKYVLGLEDLSGEGERVTPPTAYAQKMLAWILERDRPATQALSRLSQAQNELILARKAAEQGAANIASAQERLQAAERRFSGITAELDSLGGRVTSVAAAIKTTEQAIEENRSQLDQAEHSRLYRALNTPVLPMVVLGIELVNISNAIGSYSEIERQQGFDRALLGTVAGLFNSSIAAVLLAERFANTLVKEKLVAFLGYEFEGEIAQTLSKILGVESITSRMFLGATGAIAVTGISLSDTLYALDTGDPAAWGYGVTTVSGVVMTMASMIPVQATLLGMGPLGWVGLGLMLFGTALIWVLQDEPIENWLRNGPFGDHDGLPHLQGTDNAAEAYFRLLGQLMNLRLTRQPMPTTDQAQKAVLKSLNSPDPRALQKATHIIRVDSNLPGLLGAPEGVQAICKTRLLCKAFNLGRGYGLASSDAVSEGESQDHILHQQATATGYVLLVRKPDSQRKPRTFLGMPTGQQELRYELQAKAQYQVMLKGQSFAFPAPPPKDTTRYDSKNDDFTKPDFTDHDQLFWVNGFTKSGPA</sequence>
<evidence type="ECO:0000313" key="5">
    <source>
        <dbReference type="Proteomes" id="UP001596055"/>
    </source>
</evidence>
<feature type="coiled-coil region" evidence="1">
    <location>
        <begin position="654"/>
        <end position="735"/>
    </location>
</feature>
<keyword evidence="3" id="KW-0472">Membrane</keyword>
<name>A0ABW0RJM2_9GAMM</name>
<organism evidence="4 5">
    <name type="scientific">Marinobacter koreensis</name>
    <dbReference type="NCBI Taxonomy" id="335974"/>
    <lineage>
        <taxon>Bacteria</taxon>
        <taxon>Pseudomonadati</taxon>
        <taxon>Pseudomonadota</taxon>
        <taxon>Gammaproteobacteria</taxon>
        <taxon>Pseudomonadales</taxon>
        <taxon>Marinobacteraceae</taxon>
        <taxon>Marinobacter</taxon>
    </lineage>
</organism>
<evidence type="ECO:0000256" key="1">
    <source>
        <dbReference type="SAM" id="Coils"/>
    </source>
</evidence>
<proteinExistence type="predicted"/>
<feature type="region of interest" description="Disordered" evidence="2">
    <location>
        <begin position="569"/>
        <end position="591"/>
    </location>
</feature>
<keyword evidence="1" id="KW-0175">Coiled coil</keyword>
<feature type="coiled-coil region" evidence="1">
    <location>
        <begin position="836"/>
        <end position="898"/>
    </location>
</feature>
<keyword evidence="5" id="KW-1185">Reference proteome</keyword>
<feature type="transmembrane region" description="Helical" evidence="3">
    <location>
        <begin position="1029"/>
        <end position="1048"/>
    </location>
</feature>
<dbReference type="Gene3D" id="1.20.5.340">
    <property type="match status" value="1"/>
</dbReference>
<dbReference type="CDD" id="cd20705">
    <property type="entry name" value="MIX_I"/>
    <property type="match status" value="1"/>
</dbReference>
<protein>
    <submittedName>
        <fullName evidence="4">ABC transporter permease</fullName>
    </submittedName>
</protein>
<keyword evidence="3" id="KW-0812">Transmembrane</keyword>
<dbReference type="Proteomes" id="UP001596055">
    <property type="component" value="Unassembled WGS sequence"/>
</dbReference>
<comment type="caution">
    <text evidence="4">The sequence shown here is derived from an EMBL/GenBank/DDBJ whole genome shotgun (WGS) entry which is preliminary data.</text>
</comment>
<feature type="transmembrane region" description="Helical" evidence="3">
    <location>
        <begin position="1060"/>
        <end position="1078"/>
    </location>
</feature>
<accession>A0ABW0RJM2</accession>
<evidence type="ECO:0000256" key="3">
    <source>
        <dbReference type="SAM" id="Phobius"/>
    </source>
</evidence>
<reference evidence="5" key="1">
    <citation type="journal article" date="2019" name="Int. J. Syst. Evol. Microbiol.">
        <title>The Global Catalogue of Microorganisms (GCM) 10K type strain sequencing project: providing services to taxonomists for standard genome sequencing and annotation.</title>
        <authorList>
            <consortium name="The Broad Institute Genomics Platform"/>
            <consortium name="The Broad Institute Genome Sequencing Center for Infectious Disease"/>
            <person name="Wu L."/>
            <person name="Ma J."/>
        </authorList>
    </citation>
    <scope>NUCLEOTIDE SEQUENCE [LARGE SCALE GENOMIC DNA]</scope>
    <source>
        <strain evidence="5">CGMCC 4.1799</strain>
    </source>
</reference>
<evidence type="ECO:0000256" key="2">
    <source>
        <dbReference type="SAM" id="MobiDB-lite"/>
    </source>
</evidence>
<evidence type="ECO:0000313" key="4">
    <source>
        <dbReference type="EMBL" id="MFC5543785.1"/>
    </source>
</evidence>